<keyword evidence="5" id="KW-1185">Reference proteome</keyword>
<evidence type="ECO:0000256" key="1">
    <source>
        <dbReference type="ARBA" id="ARBA00023015"/>
    </source>
</evidence>
<keyword evidence="1" id="KW-0805">Transcription regulation</keyword>
<dbReference type="EMBL" id="WJXA01000010">
    <property type="protein sequence ID" value="KAF7129132.1"/>
    <property type="molecule type" value="Genomic_DNA"/>
</dbReference>
<protein>
    <submittedName>
        <fullName evidence="4">Uncharacterized protein</fullName>
    </submittedName>
</protein>
<sequence>MMLHYIPEKTLSSISSFNVGSPNSSYRTMFLKNLRRVDPVAVVLVDVDLDFTSNDMVSRLKSAFNYLWIPYDTMDKFLPCGGGGGTGSKEREWS</sequence>
<dbReference type="InterPro" id="IPR005202">
    <property type="entry name" value="TF_GRAS"/>
</dbReference>
<evidence type="ECO:0000313" key="4">
    <source>
        <dbReference type="EMBL" id="KAF7129132.1"/>
    </source>
</evidence>
<reference evidence="4" key="1">
    <citation type="submission" date="2019-11" db="EMBL/GenBank/DDBJ databases">
        <authorList>
            <person name="Liu Y."/>
            <person name="Hou J."/>
            <person name="Li T.-Q."/>
            <person name="Guan C.-H."/>
            <person name="Wu X."/>
            <person name="Wu H.-Z."/>
            <person name="Ling F."/>
            <person name="Zhang R."/>
            <person name="Shi X.-G."/>
            <person name="Ren J.-P."/>
            <person name="Chen E.-F."/>
            <person name="Sun J.-M."/>
        </authorList>
    </citation>
    <scope>NUCLEOTIDE SEQUENCE</scope>
    <source>
        <strain evidence="4">Adult_tree_wgs_1</strain>
        <tissue evidence="4">Leaves</tissue>
    </source>
</reference>
<comment type="caution">
    <text evidence="3">Lacks conserved residue(s) required for the propagation of feature annotation.</text>
</comment>
<comment type="similarity">
    <text evidence="3">Belongs to the GRAS family.</text>
</comment>
<dbReference type="PROSITE" id="PS50985">
    <property type="entry name" value="GRAS"/>
    <property type="match status" value="1"/>
</dbReference>
<evidence type="ECO:0000256" key="2">
    <source>
        <dbReference type="ARBA" id="ARBA00023163"/>
    </source>
</evidence>
<name>A0A834GD76_RHOSS</name>
<dbReference type="Proteomes" id="UP000626092">
    <property type="component" value="Unassembled WGS sequence"/>
</dbReference>
<proteinExistence type="inferred from homology"/>
<evidence type="ECO:0000256" key="3">
    <source>
        <dbReference type="PROSITE-ProRule" id="PRU01191"/>
    </source>
</evidence>
<accession>A0A834GD76</accession>
<organism evidence="4 5">
    <name type="scientific">Rhododendron simsii</name>
    <name type="common">Sims's rhododendron</name>
    <dbReference type="NCBI Taxonomy" id="118357"/>
    <lineage>
        <taxon>Eukaryota</taxon>
        <taxon>Viridiplantae</taxon>
        <taxon>Streptophyta</taxon>
        <taxon>Embryophyta</taxon>
        <taxon>Tracheophyta</taxon>
        <taxon>Spermatophyta</taxon>
        <taxon>Magnoliopsida</taxon>
        <taxon>eudicotyledons</taxon>
        <taxon>Gunneridae</taxon>
        <taxon>Pentapetalae</taxon>
        <taxon>asterids</taxon>
        <taxon>Ericales</taxon>
        <taxon>Ericaceae</taxon>
        <taxon>Ericoideae</taxon>
        <taxon>Rhodoreae</taxon>
        <taxon>Rhododendron</taxon>
    </lineage>
</organism>
<dbReference type="AlphaFoldDB" id="A0A834GD76"/>
<dbReference type="Pfam" id="PF03514">
    <property type="entry name" value="GRAS"/>
    <property type="match status" value="1"/>
</dbReference>
<keyword evidence="2" id="KW-0804">Transcription</keyword>
<comment type="caution">
    <text evidence="4">The sequence shown here is derived from an EMBL/GenBank/DDBJ whole genome shotgun (WGS) entry which is preliminary data.</text>
</comment>
<gene>
    <name evidence="4" type="ORF">RHSIM_Rhsim10G0101700</name>
</gene>
<evidence type="ECO:0000313" key="5">
    <source>
        <dbReference type="Proteomes" id="UP000626092"/>
    </source>
</evidence>